<evidence type="ECO:0000313" key="2">
    <source>
        <dbReference type="EMBL" id="MBB6576101.1"/>
    </source>
</evidence>
<comment type="caution">
    <text evidence="2">The sequence shown here is derived from an EMBL/GenBank/DDBJ whole genome shotgun (WGS) entry which is preliminary data.</text>
</comment>
<dbReference type="PROSITE" id="PS51186">
    <property type="entry name" value="GNAT"/>
    <property type="match status" value="1"/>
</dbReference>
<gene>
    <name evidence="2" type="ORF">HNP33_000149</name>
</gene>
<dbReference type="Gene3D" id="3.40.630.30">
    <property type="match status" value="1"/>
</dbReference>
<evidence type="ECO:0000259" key="1">
    <source>
        <dbReference type="PROSITE" id="PS51186"/>
    </source>
</evidence>
<dbReference type="Proteomes" id="UP000562492">
    <property type="component" value="Unassembled WGS sequence"/>
</dbReference>
<sequence length="141" mass="15530">MKNRPVQIRSFAATDLEGAFELLTAHGWAHRIPNRPFLERLITASQRVAVATSQGQVIGFARAITDGLSNGYLSMVVVAPQWRGRGIGKSLVDEIVKDDDSITWVLRASRAQAPAFFAKLGFVPSNDAMERARREAPTGYF</sequence>
<organism evidence="2 3">
    <name type="scientific">Comamonas odontotermitis</name>
    <dbReference type="NCBI Taxonomy" id="379895"/>
    <lineage>
        <taxon>Bacteria</taxon>
        <taxon>Pseudomonadati</taxon>
        <taxon>Pseudomonadota</taxon>
        <taxon>Betaproteobacteria</taxon>
        <taxon>Burkholderiales</taxon>
        <taxon>Comamonadaceae</taxon>
        <taxon>Comamonas</taxon>
    </lineage>
</organism>
<keyword evidence="3" id="KW-1185">Reference proteome</keyword>
<dbReference type="PANTHER" id="PTHR43233:SF1">
    <property type="entry name" value="FAMILY N-ACETYLTRANSFERASE, PUTATIVE (AFU_ORTHOLOGUE AFUA_6G03350)-RELATED"/>
    <property type="match status" value="1"/>
</dbReference>
<protein>
    <submittedName>
        <fullName evidence="2">Ribosomal protein S18 acetylase RimI-like enzyme</fullName>
    </submittedName>
</protein>
<feature type="domain" description="N-acetyltransferase" evidence="1">
    <location>
        <begin position="6"/>
        <end position="141"/>
    </location>
</feature>
<dbReference type="RefSeq" id="WP_184704249.1">
    <property type="nucleotide sequence ID" value="NZ_JACHKZ010000001.1"/>
</dbReference>
<dbReference type="InterPro" id="IPR016181">
    <property type="entry name" value="Acyl_CoA_acyltransferase"/>
</dbReference>
<dbReference type="PANTHER" id="PTHR43233">
    <property type="entry name" value="FAMILY N-ACETYLTRANSFERASE, PUTATIVE (AFU_ORTHOLOGUE AFUA_6G03350)-RELATED"/>
    <property type="match status" value="1"/>
</dbReference>
<dbReference type="Pfam" id="PF13508">
    <property type="entry name" value="Acetyltransf_7"/>
    <property type="match status" value="1"/>
</dbReference>
<name>A0ABR6RAC8_9BURK</name>
<dbReference type="CDD" id="cd04301">
    <property type="entry name" value="NAT_SF"/>
    <property type="match status" value="1"/>
</dbReference>
<dbReference type="EMBL" id="JACHKZ010000001">
    <property type="protein sequence ID" value="MBB6576101.1"/>
    <property type="molecule type" value="Genomic_DNA"/>
</dbReference>
<reference evidence="2 3" key="1">
    <citation type="submission" date="2020-08" db="EMBL/GenBank/DDBJ databases">
        <title>Functional genomics of gut bacteria from endangered species of beetles.</title>
        <authorList>
            <person name="Carlos-Shanley C."/>
        </authorList>
    </citation>
    <scope>NUCLEOTIDE SEQUENCE [LARGE SCALE GENOMIC DNA]</scope>
    <source>
        <strain evidence="2 3">S00124</strain>
    </source>
</reference>
<dbReference type="SUPFAM" id="SSF55729">
    <property type="entry name" value="Acyl-CoA N-acyltransferases (Nat)"/>
    <property type="match status" value="1"/>
</dbReference>
<dbReference type="InterPro" id="IPR000182">
    <property type="entry name" value="GNAT_dom"/>
</dbReference>
<evidence type="ECO:0000313" key="3">
    <source>
        <dbReference type="Proteomes" id="UP000562492"/>
    </source>
</evidence>
<dbReference type="InterPro" id="IPR053144">
    <property type="entry name" value="Acetyltransferase_Butenolide"/>
</dbReference>
<accession>A0ABR6RAC8</accession>
<proteinExistence type="predicted"/>